<dbReference type="Pfam" id="PF16119">
    <property type="entry name" value="DUF4835"/>
    <property type="match status" value="1"/>
</dbReference>
<dbReference type="Proteomes" id="UP000651668">
    <property type="component" value="Unassembled WGS sequence"/>
</dbReference>
<organism evidence="1 2">
    <name type="scientific">Pedobacter quisquiliarum</name>
    <dbReference type="NCBI Taxonomy" id="1834438"/>
    <lineage>
        <taxon>Bacteria</taxon>
        <taxon>Pseudomonadati</taxon>
        <taxon>Bacteroidota</taxon>
        <taxon>Sphingobacteriia</taxon>
        <taxon>Sphingobacteriales</taxon>
        <taxon>Sphingobacteriaceae</taxon>
        <taxon>Pedobacter</taxon>
    </lineage>
</organism>
<dbReference type="InterPro" id="IPR032274">
    <property type="entry name" value="DUF4835"/>
</dbReference>
<dbReference type="EMBL" id="BMIL01000018">
    <property type="protein sequence ID" value="GGC76446.1"/>
    <property type="molecule type" value="Genomic_DNA"/>
</dbReference>
<reference evidence="1" key="1">
    <citation type="journal article" date="2014" name="Int. J. Syst. Evol. Microbiol.">
        <title>Complete genome sequence of Corynebacterium casei LMG S-19264T (=DSM 44701T), isolated from a smear-ripened cheese.</title>
        <authorList>
            <consortium name="US DOE Joint Genome Institute (JGI-PGF)"/>
            <person name="Walter F."/>
            <person name="Albersmeier A."/>
            <person name="Kalinowski J."/>
            <person name="Ruckert C."/>
        </authorList>
    </citation>
    <scope>NUCLEOTIDE SEQUENCE</scope>
    <source>
        <strain evidence="1">CGMCC 1.15343</strain>
    </source>
</reference>
<evidence type="ECO:0000313" key="1">
    <source>
        <dbReference type="EMBL" id="GGC76446.1"/>
    </source>
</evidence>
<reference evidence="1" key="2">
    <citation type="submission" date="2020-09" db="EMBL/GenBank/DDBJ databases">
        <authorList>
            <person name="Sun Q."/>
            <person name="Zhou Y."/>
        </authorList>
    </citation>
    <scope>NUCLEOTIDE SEQUENCE</scope>
    <source>
        <strain evidence="1">CGMCC 1.15343</strain>
    </source>
</reference>
<evidence type="ECO:0008006" key="3">
    <source>
        <dbReference type="Google" id="ProtNLM"/>
    </source>
</evidence>
<evidence type="ECO:0000313" key="2">
    <source>
        <dbReference type="Proteomes" id="UP000651668"/>
    </source>
</evidence>
<gene>
    <name evidence="1" type="ORF">GCM10011387_32790</name>
</gene>
<comment type="caution">
    <text evidence="1">The sequence shown here is derived from an EMBL/GenBank/DDBJ whole genome shotgun (WGS) entry which is preliminary data.</text>
</comment>
<name>A0A916UK44_9SPHI</name>
<accession>A0A916UK44</accession>
<proteinExistence type="predicted"/>
<protein>
    <recommendedName>
        <fullName evidence="3">DUF4835 domain-containing protein</fullName>
    </recommendedName>
</protein>
<sequence>MLLQRVHAQELNARVQLLAPTVSNLNPANLQMMQDAIRNFLNSNKWSTDTYLPQERIECNFVITIRAWDGNASYQADAQIQSSRPLFGSSYNSTLLSLNDRDFNFTFTEGQPLEYSEQVFINNLSAILAFYAYTIIGLDRDSFANLGGTPLFLKAQQTMNIAQTSGNTGWKAADGLRNRYWLNENLLNNNYQALRTFIYSYHIEGLDRMTQDQNTAAGNFFRSLTALSSLDKQRFGAYFPNIYFSGKSDEFIQICSTLNAAQKRSALDLLATIDPANAGRYQSAK</sequence>
<keyword evidence="2" id="KW-1185">Reference proteome</keyword>
<dbReference type="AlphaFoldDB" id="A0A916UK44"/>